<proteinExistence type="predicted"/>
<keyword evidence="3" id="KW-1185">Reference proteome</keyword>
<name>R0KA88_ANAPL</name>
<accession>R0KA88</accession>
<protein>
    <submittedName>
        <fullName evidence="2">Uncharacterized protein</fullName>
    </submittedName>
</protein>
<sequence length="378" mass="41474">MPESKREIFNKHNAQQQRAMHRGCTLESNAGAPHTRFTSNAIVLAWAPGWMKDWGSLGAGPLRLAEVSAPLNASSWHFQRGLFSHVLPPPVLGSRLCHQEHAGNKEHCPCPNFEHLEAKERFLYSNPRLRISDESVHVTIETFIASWMASCDAIQGLMLSTAEKHQQMLNSAMLVLSQAGSVAHPTPPPSSLRLNKIHVRLTSLALTSEYMYLLVWAYDARNVGQSNRCNCHLCSSNKVAVSTKLKIGCTEPGLKNHQASQLKQTNKNNNNNNHTTSSIPLKYKSQCTLNSTSQLDPTRASYPTEQGMGQAATKITSYNGMKNTPNKLYEFNEPCCQGDREGTLPSDSRSTGENSEAQLDAAAASTKGDIFTALGEAS</sequence>
<dbReference type="AlphaFoldDB" id="R0KA88"/>
<organism evidence="2 3">
    <name type="scientific">Anas platyrhynchos</name>
    <name type="common">Mallard</name>
    <name type="synonym">Anas boschas</name>
    <dbReference type="NCBI Taxonomy" id="8839"/>
    <lineage>
        <taxon>Eukaryota</taxon>
        <taxon>Metazoa</taxon>
        <taxon>Chordata</taxon>
        <taxon>Craniata</taxon>
        <taxon>Vertebrata</taxon>
        <taxon>Euteleostomi</taxon>
        <taxon>Archelosauria</taxon>
        <taxon>Archosauria</taxon>
        <taxon>Dinosauria</taxon>
        <taxon>Saurischia</taxon>
        <taxon>Theropoda</taxon>
        <taxon>Coelurosauria</taxon>
        <taxon>Aves</taxon>
        <taxon>Neognathae</taxon>
        <taxon>Galloanserae</taxon>
        <taxon>Anseriformes</taxon>
        <taxon>Anatidae</taxon>
        <taxon>Anatinae</taxon>
        <taxon>Anas</taxon>
    </lineage>
</organism>
<feature type="compositionally biased region" description="Polar residues" evidence="1">
    <location>
        <begin position="345"/>
        <end position="357"/>
    </location>
</feature>
<dbReference type="EMBL" id="KB742549">
    <property type="protein sequence ID" value="EOB07226.1"/>
    <property type="molecule type" value="Genomic_DNA"/>
</dbReference>
<feature type="region of interest" description="Disordered" evidence="1">
    <location>
        <begin position="260"/>
        <end position="279"/>
    </location>
</feature>
<reference evidence="3" key="1">
    <citation type="journal article" date="2013" name="Nat. Genet.">
        <title>The duck genome and transcriptome provide insight into an avian influenza virus reservoir species.</title>
        <authorList>
            <person name="Huang Y."/>
            <person name="Li Y."/>
            <person name="Burt D.W."/>
            <person name="Chen H."/>
            <person name="Zhang Y."/>
            <person name="Qian W."/>
            <person name="Kim H."/>
            <person name="Gan S."/>
            <person name="Zhao Y."/>
            <person name="Li J."/>
            <person name="Yi K."/>
            <person name="Feng H."/>
            <person name="Zhu P."/>
            <person name="Li B."/>
            <person name="Liu Q."/>
            <person name="Fairley S."/>
            <person name="Magor K.E."/>
            <person name="Du Z."/>
            <person name="Hu X."/>
            <person name="Goodman L."/>
            <person name="Tafer H."/>
            <person name="Vignal A."/>
            <person name="Lee T."/>
            <person name="Kim K.W."/>
            <person name="Sheng Z."/>
            <person name="An Y."/>
            <person name="Searle S."/>
            <person name="Herrero J."/>
            <person name="Groenen M.A."/>
            <person name="Crooijmans R.P."/>
            <person name="Faraut T."/>
            <person name="Cai Q."/>
            <person name="Webster R.G."/>
            <person name="Aldridge J.R."/>
            <person name="Warren W.C."/>
            <person name="Bartschat S."/>
            <person name="Kehr S."/>
            <person name="Marz M."/>
            <person name="Stadler P.F."/>
            <person name="Smith J."/>
            <person name="Kraus R.H."/>
            <person name="Zhao Y."/>
            <person name="Ren L."/>
            <person name="Fei J."/>
            <person name="Morisson M."/>
            <person name="Kaiser P."/>
            <person name="Griffin D.K."/>
            <person name="Rao M."/>
            <person name="Pitel F."/>
            <person name="Wang J."/>
            <person name="Li N."/>
        </authorList>
    </citation>
    <scope>NUCLEOTIDE SEQUENCE [LARGE SCALE GENOMIC DNA]</scope>
</reference>
<evidence type="ECO:0000313" key="3">
    <source>
        <dbReference type="Proteomes" id="UP000296049"/>
    </source>
</evidence>
<evidence type="ECO:0000256" key="1">
    <source>
        <dbReference type="SAM" id="MobiDB-lite"/>
    </source>
</evidence>
<feature type="region of interest" description="Disordered" evidence="1">
    <location>
        <begin position="335"/>
        <end position="378"/>
    </location>
</feature>
<gene>
    <name evidence="2" type="ORF">Anapl_05791</name>
</gene>
<evidence type="ECO:0000313" key="2">
    <source>
        <dbReference type="EMBL" id="EOB07226.1"/>
    </source>
</evidence>
<dbReference type="Proteomes" id="UP000296049">
    <property type="component" value="Unassembled WGS sequence"/>
</dbReference>